<feature type="region of interest" description="Disordered" evidence="1">
    <location>
        <begin position="25"/>
        <end position="98"/>
    </location>
</feature>
<gene>
    <name evidence="2" type="ORF">G7Y89_g9929</name>
</gene>
<feature type="region of interest" description="Disordered" evidence="1">
    <location>
        <begin position="121"/>
        <end position="140"/>
    </location>
</feature>
<dbReference type="OrthoDB" id="414175at2759"/>
<evidence type="ECO:0000313" key="2">
    <source>
        <dbReference type="EMBL" id="KAF4628220.1"/>
    </source>
</evidence>
<sequence>MASDVEWGTTFADLYHHFVEPHLREERDNWDNLSHGPTYSEEGIEEKLEEEEWRYENLQTVLREAEDDASPEDEEDDEAPKYDDDDIELNEEEEREKRRTDFKHEIKRKYRELKKEKDMDWAQDSERDSWEEEHEGSMQSHNIKEIIESEVKKKKLTKFEKDAWKSFENCRELCEKDKKCFQFVFFENTCKLGHSFRLGNYMAPDRDGEVVWKSGWMMGKIRKFQEGNVCKGPEWPEWAFNV</sequence>
<dbReference type="Proteomes" id="UP000566819">
    <property type="component" value="Unassembled WGS sequence"/>
</dbReference>
<name>A0A8H4RDP9_9HELO</name>
<dbReference type="AlphaFoldDB" id="A0A8H4RDP9"/>
<proteinExistence type="predicted"/>
<feature type="compositionally biased region" description="Acidic residues" evidence="1">
    <location>
        <begin position="42"/>
        <end position="53"/>
    </location>
</feature>
<evidence type="ECO:0008006" key="4">
    <source>
        <dbReference type="Google" id="ProtNLM"/>
    </source>
</evidence>
<accession>A0A8H4RDP9</accession>
<organism evidence="2 3">
    <name type="scientific">Cudoniella acicularis</name>
    <dbReference type="NCBI Taxonomy" id="354080"/>
    <lineage>
        <taxon>Eukaryota</taxon>
        <taxon>Fungi</taxon>
        <taxon>Dikarya</taxon>
        <taxon>Ascomycota</taxon>
        <taxon>Pezizomycotina</taxon>
        <taxon>Leotiomycetes</taxon>
        <taxon>Helotiales</taxon>
        <taxon>Tricladiaceae</taxon>
        <taxon>Cudoniella</taxon>
    </lineage>
</organism>
<protein>
    <recommendedName>
        <fullName evidence="4">Apple domain-containing protein</fullName>
    </recommendedName>
</protein>
<evidence type="ECO:0000313" key="3">
    <source>
        <dbReference type="Proteomes" id="UP000566819"/>
    </source>
</evidence>
<comment type="caution">
    <text evidence="2">The sequence shown here is derived from an EMBL/GenBank/DDBJ whole genome shotgun (WGS) entry which is preliminary data.</text>
</comment>
<dbReference type="Gene3D" id="3.50.4.10">
    <property type="entry name" value="Hepatocyte Growth Factor"/>
    <property type="match status" value="1"/>
</dbReference>
<reference evidence="2 3" key="1">
    <citation type="submission" date="2020-03" db="EMBL/GenBank/DDBJ databases">
        <title>Draft Genome Sequence of Cudoniella acicularis.</title>
        <authorList>
            <person name="Buettner E."/>
            <person name="Kellner H."/>
        </authorList>
    </citation>
    <scope>NUCLEOTIDE SEQUENCE [LARGE SCALE GENOMIC DNA]</scope>
    <source>
        <strain evidence="2 3">DSM 108380</strain>
    </source>
</reference>
<dbReference type="EMBL" id="JAAMPI010000843">
    <property type="protein sequence ID" value="KAF4628220.1"/>
    <property type="molecule type" value="Genomic_DNA"/>
</dbReference>
<evidence type="ECO:0000256" key="1">
    <source>
        <dbReference type="SAM" id="MobiDB-lite"/>
    </source>
</evidence>
<feature type="compositionally biased region" description="Acidic residues" evidence="1">
    <location>
        <begin position="65"/>
        <end position="94"/>
    </location>
</feature>
<keyword evidence="3" id="KW-1185">Reference proteome</keyword>